<dbReference type="AlphaFoldDB" id="A0AAJ2Y3D7"/>
<protein>
    <recommendedName>
        <fullName evidence="3">DNA condensation protein</fullName>
    </recommendedName>
</protein>
<evidence type="ECO:0000313" key="1">
    <source>
        <dbReference type="EMBL" id="MUM71771.1"/>
    </source>
</evidence>
<evidence type="ECO:0008006" key="3">
    <source>
        <dbReference type="Google" id="ProtNLM"/>
    </source>
</evidence>
<sequence length="431" mass="47632">MLQSLLKLIYQNNIMPVLDTGFYFLIKYSIMNKGGIMLPFARMVKYGNKVIPYVPNFTKLVTPAVGYSFTCTMLLDVNGSVWAMGLQNGGIFGLGNTTQVTEWTKIYSNVKDFWCSTGNGFCLIRTNDDRFFYSGLDKWLGNNTTNTVTTFTECTSYFTQFGISKIKEIYVGLDYALILGTDNSLYLLGDNKNSKFGLNTASYFNKFTFLVDNVKKFCSSITPSNWIIKLDNTIWRTGTTSHGTLGNGVQNTYIFPWVQYKGTPVTEAIDVFCSASYIGIITKGTPESCPMYTMGYQADGQLGNNTTAGGYKLTPTLSKTVPDDSEFIRIENISSRGLVYYSSGKIYSTGYNNNGQLANNSTINSGSFVEAILPDGVNFKKSESLVAGNDATLYMYINNKLYYAGKSPDNISASSSSVMKEFPLPTINAST</sequence>
<comment type="caution">
    <text evidence="1">The sequence shown here is derived from an EMBL/GenBank/DDBJ whole genome shotgun (WGS) entry which is preliminary data.</text>
</comment>
<evidence type="ECO:0000313" key="2">
    <source>
        <dbReference type="Proteomes" id="UP000490727"/>
    </source>
</evidence>
<dbReference type="RefSeq" id="WP_155851234.1">
    <property type="nucleotide sequence ID" value="NZ_WOET01000003.1"/>
</dbReference>
<dbReference type="Proteomes" id="UP000490727">
    <property type="component" value="Unassembled WGS sequence"/>
</dbReference>
<dbReference type="Gene3D" id="2.130.10.30">
    <property type="entry name" value="Regulator of chromosome condensation 1/beta-lactamase-inhibitor protein II"/>
    <property type="match status" value="2"/>
</dbReference>
<dbReference type="InterPro" id="IPR051553">
    <property type="entry name" value="Ran_GTPase-activating"/>
</dbReference>
<gene>
    <name evidence="1" type="ORF">GNZ05_06265</name>
</gene>
<organism evidence="1 2">
    <name type="scientific">Escherichia coli</name>
    <dbReference type="NCBI Taxonomy" id="562"/>
    <lineage>
        <taxon>Bacteria</taxon>
        <taxon>Pseudomonadati</taxon>
        <taxon>Pseudomonadota</taxon>
        <taxon>Gammaproteobacteria</taxon>
        <taxon>Enterobacterales</taxon>
        <taxon>Enterobacteriaceae</taxon>
        <taxon>Escherichia</taxon>
    </lineage>
</organism>
<accession>A0AAJ2Y3D7</accession>
<dbReference type="EMBL" id="WOET01000003">
    <property type="protein sequence ID" value="MUM71771.1"/>
    <property type="molecule type" value="Genomic_DNA"/>
</dbReference>
<dbReference type="GO" id="GO:0005737">
    <property type="term" value="C:cytoplasm"/>
    <property type="evidence" value="ECO:0007669"/>
    <property type="project" value="TreeGrafter"/>
</dbReference>
<reference evidence="1 2" key="1">
    <citation type="submission" date="2019-11" db="EMBL/GenBank/DDBJ databases">
        <title>Whole genome sequence analysis of environmental Escherichia coli from the feces of straw-necked ibis (Threskiornis spinicollis) nesting on inland wetlands.</title>
        <authorList>
            <person name="Wyrsch E.R."/>
            <person name="Roy Chowdhury P."/>
            <person name="Wallis L."/>
            <person name="Cummins M.L."/>
            <person name="Zingali T."/>
            <person name="Brandis K.J."/>
            <person name="Djordjevic S.P."/>
        </authorList>
    </citation>
    <scope>NUCLEOTIDE SEQUENCE [LARGE SCALE GENOMIC DNA]</scope>
    <source>
        <strain evidence="1 2">IBS12</strain>
    </source>
</reference>
<dbReference type="PANTHER" id="PTHR45982:SF1">
    <property type="entry name" value="REGULATOR OF CHROMOSOME CONDENSATION"/>
    <property type="match status" value="1"/>
</dbReference>
<dbReference type="InterPro" id="IPR009091">
    <property type="entry name" value="RCC1/BLIP-II"/>
</dbReference>
<name>A0AAJ2Y3D7_ECOLX</name>
<proteinExistence type="predicted"/>
<dbReference type="PANTHER" id="PTHR45982">
    <property type="entry name" value="REGULATOR OF CHROMOSOME CONDENSATION"/>
    <property type="match status" value="1"/>
</dbReference>
<dbReference type="SUPFAM" id="SSF50985">
    <property type="entry name" value="RCC1/BLIP-II"/>
    <property type="match status" value="2"/>
</dbReference>
<dbReference type="GO" id="GO:0005085">
    <property type="term" value="F:guanyl-nucleotide exchange factor activity"/>
    <property type="evidence" value="ECO:0007669"/>
    <property type="project" value="TreeGrafter"/>
</dbReference>